<evidence type="ECO:0000313" key="2">
    <source>
        <dbReference type="Proteomes" id="UP000193870"/>
    </source>
</evidence>
<protein>
    <recommendedName>
        <fullName evidence="3">DUF1353 domain-containing protein</fullName>
    </recommendedName>
</protein>
<gene>
    <name evidence="1" type="ORF">PAM7066_02669</name>
</gene>
<dbReference type="InterPro" id="IPR010767">
    <property type="entry name" value="Phage_CGC-2007_Cje0229"/>
</dbReference>
<organism evidence="1 2">
    <name type="scientific">Palleronia marisminoris</name>
    <dbReference type="NCBI Taxonomy" id="315423"/>
    <lineage>
        <taxon>Bacteria</taxon>
        <taxon>Pseudomonadati</taxon>
        <taxon>Pseudomonadota</taxon>
        <taxon>Alphaproteobacteria</taxon>
        <taxon>Rhodobacterales</taxon>
        <taxon>Roseobacteraceae</taxon>
        <taxon>Palleronia</taxon>
    </lineage>
</organism>
<sequence length="174" mass="19606">MFTNPYPDGPGALTGFRYLTALALIRPRAQLLERLGEDGDYILARDYDVEVVVDGEARAITAPRGLITDLTSVPWIFRWYVGRVGPWLEAAIIHDWLYVAWQVVGRRPSEADRAFADRVMLAAMEAAGVSPLRRRAIYLSVRLFGGRTFFERNDRLFADLGDDAYDVPMVLPVS</sequence>
<reference evidence="1 2" key="1">
    <citation type="submission" date="2017-03" db="EMBL/GenBank/DDBJ databases">
        <authorList>
            <person name="Afonso C.L."/>
            <person name="Miller P.J."/>
            <person name="Scott M.A."/>
            <person name="Spackman E."/>
            <person name="Goraichik I."/>
            <person name="Dimitrov K.M."/>
            <person name="Suarez D.L."/>
            <person name="Swayne D.E."/>
        </authorList>
    </citation>
    <scope>NUCLEOTIDE SEQUENCE [LARGE SCALE GENOMIC DNA]</scope>
    <source>
        <strain evidence="1 2">CECT 7066</strain>
    </source>
</reference>
<dbReference type="AlphaFoldDB" id="A0A1Y5TA30"/>
<accession>A0A1Y5TA30</accession>
<name>A0A1Y5TA30_9RHOB</name>
<dbReference type="STRING" id="315423.SAMN04488020_107195"/>
<dbReference type="EMBL" id="FWFV01000007">
    <property type="protein sequence ID" value="SLN55724.1"/>
    <property type="molecule type" value="Genomic_DNA"/>
</dbReference>
<dbReference type="Proteomes" id="UP000193870">
    <property type="component" value="Unassembled WGS sequence"/>
</dbReference>
<evidence type="ECO:0008006" key="3">
    <source>
        <dbReference type="Google" id="ProtNLM"/>
    </source>
</evidence>
<proteinExistence type="predicted"/>
<evidence type="ECO:0000313" key="1">
    <source>
        <dbReference type="EMBL" id="SLN55724.1"/>
    </source>
</evidence>
<keyword evidence="2" id="KW-1185">Reference proteome</keyword>
<dbReference type="Pfam" id="PF07087">
    <property type="entry name" value="DUF1353"/>
    <property type="match status" value="1"/>
</dbReference>